<feature type="compositionally biased region" description="Pro residues" evidence="1">
    <location>
        <begin position="151"/>
        <end position="168"/>
    </location>
</feature>
<comment type="caution">
    <text evidence="4">The sequence shown here is derived from an EMBL/GenBank/DDBJ whole genome shotgun (WGS) entry which is preliminary data.</text>
</comment>
<accession>A0ABQ3XWL8</accession>
<feature type="compositionally biased region" description="Pro residues" evidence="1">
    <location>
        <begin position="202"/>
        <end position="226"/>
    </location>
</feature>
<dbReference type="RefSeq" id="WP_203760107.1">
    <property type="nucleotide sequence ID" value="NZ_BAAABO010000004.1"/>
</dbReference>
<evidence type="ECO:0000256" key="2">
    <source>
        <dbReference type="SAM" id="Phobius"/>
    </source>
</evidence>
<keyword evidence="5" id="KW-1185">Reference proteome</keyword>
<feature type="signal peptide" evidence="3">
    <location>
        <begin position="1"/>
        <end position="29"/>
    </location>
</feature>
<proteinExistence type="predicted"/>
<keyword evidence="2" id="KW-0812">Transmembrane</keyword>
<dbReference type="Proteomes" id="UP000609879">
    <property type="component" value="Unassembled WGS sequence"/>
</dbReference>
<feature type="region of interest" description="Disordered" evidence="1">
    <location>
        <begin position="144"/>
        <end position="233"/>
    </location>
</feature>
<name>A0ABQ3XWL8_9ACTN</name>
<dbReference type="PRINTS" id="PR01217">
    <property type="entry name" value="PRICHEXTENSN"/>
</dbReference>
<protein>
    <recommendedName>
        <fullName evidence="6">LPXTG cell wall anchor domain-containing protein</fullName>
    </recommendedName>
</protein>
<feature type="chain" id="PRO_5046220008" description="LPXTG cell wall anchor domain-containing protein" evidence="3">
    <location>
        <begin position="30"/>
        <end position="366"/>
    </location>
</feature>
<keyword evidence="2" id="KW-1133">Transmembrane helix</keyword>
<evidence type="ECO:0000313" key="5">
    <source>
        <dbReference type="Proteomes" id="UP000609879"/>
    </source>
</evidence>
<sequence>MNLLKTKLRRTGAVLAGSLIGLTGVAVFAAPASAHAPVLSGETSCIKGGDTWHIDWSIANDYTADANITVLDKRSSNGTPVTVTGAEVGTFVAKAPRRGTNGPALTATTDVSTSVRWVELTVVMKWTDGYSNWDRPKVVKVYKPNKCTTPTTPPTTQPTTPPTTPPTTAPTTEPTTTPPTTEPTTEPTTTPPTTEPTTEPTSGPPVTPTSPSSTPTPTPPVLPVPTPSTTEPAEFTPILEEDCDTITIGIDNPANGIEWQIGYETSKGEKRNITVAPGEKKAEKFSATEGFWVKVTLAVTIDGETYSDFTQIDYTKPADCEEGGSGGGLPVTGAAAGSIAGGAAVLLAIGGVLFYMARRRKVKFTA</sequence>
<reference evidence="4 5" key="1">
    <citation type="submission" date="2021-01" db="EMBL/GenBank/DDBJ databases">
        <title>Whole genome shotgun sequence of Actinoplanes deccanensis NBRC 13994.</title>
        <authorList>
            <person name="Komaki H."/>
            <person name="Tamura T."/>
        </authorList>
    </citation>
    <scope>NUCLEOTIDE SEQUENCE [LARGE SCALE GENOMIC DNA]</scope>
    <source>
        <strain evidence="4 5">NBRC 13994</strain>
    </source>
</reference>
<organism evidence="4 5">
    <name type="scientific">Paractinoplanes deccanensis</name>
    <dbReference type="NCBI Taxonomy" id="113561"/>
    <lineage>
        <taxon>Bacteria</taxon>
        <taxon>Bacillati</taxon>
        <taxon>Actinomycetota</taxon>
        <taxon>Actinomycetes</taxon>
        <taxon>Micromonosporales</taxon>
        <taxon>Micromonosporaceae</taxon>
        <taxon>Paractinoplanes</taxon>
    </lineage>
</organism>
<feature type="transmembrane region" description="Helical" evidence="2">
    <location>
        <begin position="335"/>
        <end position="357"/>
    </location>
</feature>
<dbReference type="EMBL" id="BOMI01000011">
    <property type="protein sequence ID" value="GID72145.1"/>
    <property type="molecule type" value="Genomic_DNA"/>
</dbReference>
<evidence type="ECO:0008006" key="6">
    <source>
        <dbReference type="Google" id="ProtNLM"/>
    </source>
</evidence>
<keyword evidence="2" id="KW-0472">Membrane</keyword>
<keyword evidence="3" id="KW-0732">Signal</keyword>
<evidence type="ECO:0000256" key="3">
    <source>
        <dbReference type="SAM" id="SignalP"/>
    </source>
</evidence>
<gene>
    <name evidence="4" type="ORF">Ade02nite_07860</name>
</gene>
<evidence type="ECO:0000313" key="4">
    <source>
        <dbReference type="EMBL" id="GID72145.1"/>
    </source>
</evidence>
<evidence type="ECO:0000256" key="1">
    <source>
        <dbReference type="SAM" id="MobiDB-lite"/>
    </source>
</evidence>